<dbReference type="Proteomes" id="UP000244890">
    <property type="component" value="Chromosome"/>
</dbReference>
<evidence type="ECO:0000313" key="4">
    <source>
        <dbReference type="EMBL" id="AWI34975.1"/>
    </source>
</evidence>
<dbReference type="PANTHER" id="PTHR30005">
    <property type="entry name" value="EXOPOLYPHOSPHATASE"/>
    <property type="match status" value="1"/>
</dbReference>
<dbReference type="SUPFAM" id="SSF53067">
    <property type="entry name" value="Actin-like ATPase domain"/>
    <property type="match status" value="2"/>
</dbReference>
<dbReference type="GO" id="GO:0016462">
    <property type="term" value="F:pyrophosphatase activity"/>
    <property type="evidence" value="ECO:0007669"/>
    <property type="project" value="TreeGrafter"/>
</dbReference>
<reference evidence="4 5" key="1">
    <citation type="submission" date="2017-06" db="EMBL/GenBank/DDBJ databases">
        <title>Complete genome of Helicobacter apodemus.</title>
        <authorList>
            <person name="Cho S."/>
        </authorList>
    </citation>
    <scope>NUCLEOTIDE SEQUENCE [LARGE SCALE GENOMIC DNA]</scope>
    <source>
        <strain evidence="5">SNUVETPUB-15-01</strain>
    </source>
</reference>
<dbReference type="AlphaFoldDB" id="A0A2U8FHB8"/>
<gene>
    <name evidence="4" type="ORF">CDV25_09535</name>
</gene>
<dbReference type="InterPro" id="IPR003695">
    <property type="entry name" value="Ppx_GppA_N"/>
</dbReference>
<dbReference type="InterPro" id="IPR043129">
    <property type="entry name" value="ATPase_NBD"/>
</dbReference>
<dbReference type="EMBL" id="CP021886">
    <property type="protein sequence ID" value="AWI34975.1"/>
    <property type="molecule type" value="Genomic_DNA"/>
</dbReference>
<feature type="domain" description="Ppx/GppA phosphatase N-terminal" evidence="2">
    <location>
        <begin position="19"/>
        <end position="297"/>
    </location>
</feature>
<protein>
    <submittedName>
        <fullName evidence="4">Guanosine polyphosphate pyrophosphohydrolase</fullName>
    </submittedName>
</protein>
<dbReference type="InterPro" id="IPR048950">
    <property type="entry name" value="Ppx_GppA_C"/>
</dbReference>
<accession>A0A2U8FHB8</accession>
<name>A0A2U8FHB8_9HELI</name>
<dbReference type="Gene3D" id="3.30.420.150">
    <property type="entry name" value="Exopolyphosphatase. Domain 2"/>
    <property type="match status" value="1"/>
</dbReference>
<dbReference type="Pfam" id="PF21447">
    <property type="entry name" value="Ppx-GppA_III"/>
    <property type="match status" value="1"/>
</dbReference>
<organism evidence="4 5">
    <name type="scientific">Helicobacter apodemus</name>
    <dbReference type="NCBI Taxonomy" id="135569"/>
    <lineage>
        <taxon>Bacteria</taxon>
        <taxon>Pseudomonadati</taxon>
        <taxon>Campylobacterota</taxon>
        <taxon>Epsilonproteobacteria</taxon>
        <taxon>Campylobacterales</taxon>
        <taxon>Helicobacteraceae</taxon>
        <taxon>Helicobacter</taxon>
    </lineage>
</organism>
<feature type="domain" description="Ppx/GppA phosphatase C-terminal" evidence="3">
    <location>
        <begin position="322"/>
        <end position="461"/>
    </location>
</feature>
<dbReference type="InterPro" id="IPR050273">
    <property type="entry name" value="GppA/Ppx_hydrolase"/>
</dbReference>
<evidence type="ECO:0000256" key="1">
    <source>
        <dbReference type="ARBA" id="ARBA00022801"/>
    </source>
</evidence>
<evidence type="ECO:0000259" key="2">
    <source>
        <dbReference type="Pfam" id="PF02541"/>
    </source>
</evidence>
<sequence>MAKITAVIDIGSNSARMAIFEKTSHFGFHLLYESKSKVRISENSYEHNGYLQDEPIQRAINALKSFLWIAKLHKARKILCVATSAVRDAPNKSILLQKAREIGLNIKVIDGDRESYLGALAALNLLPYDSGITLDIGGGSTECALIEKHKILDTYSLDIGTIRLKELFLDKGDYKGAYDFIQKHLQKLPEQFKHSRVFGIGGSARAISKAIQKQIQYPLSTLHAFEYDFLEHKDFIQQIYNTKTQELHKLGIKEDRLDSIQSGSLIFHLILEHFRAKKVVTSGVGVREGVFLKDLLNNKTSFPPNFNPSVRNIKDRFIRNTQLCKYAKFLASKLFISQKCFHLIPQSFATHLLIATELCNVGVALNFYEKHRHSNYILFNALNYGLTHQDRLLIAFLTQYNNKKLPNDYPYQQLLPPLEILQYLCLFVALANLLSKNPNPKDFSFTWVEENHHLSLCIEHQELSYILKEKLKKLLTPPTLSLKLC</sequence>
<evidence type="ECO:0000259" key="3">
    <source>
        <dbReference type="Pfam" id="PF21447"/>
    </source>
</evidence>
<dbReference type="InterPro" id="IPR030673">
    <property type="entry name" value="PyroPPase_GppA_Ppx"/>
</dbReference>
<dbReference type="KEGG" id="had:CDV25_09535"/>
<dbReference type="OrthoDB" id="9793035at2"/>
<evidence type="ECO:0000313" key="5">
    <source>
        <dbReference type="Proteomes" id="UP000244890"/>
    </source>
</evidence>
<dbReference type="CDD" id="cd24052">
    <property type="entry name" value="ASKHA_NBD_HpPPX-GppA-like"/>
    <property type="match status" value="1"/>
</dbReference>
<dbReference type="RefSeq" id="WP_108911734.1">
    <property type="nucleotide sequence ID" value="NZ_CP021886.1"/>
</dbReference>
<dbReference type="Pfam" id="PF02541">
    <property type="entry name" value="Ppx-GppA"/>
    <property type="match status" value="1"/>
</dbReference>
<dbReference type="PIRSF" id="PIRSF001267">
    <property type="entry name" value="Pyrophosphatase_GppA_Ppx"/>
    <property type="match status" value="1"/>
</dbReference>
<proteinExistence type="predicted"/>
<dbReference type="Gene3D" id="1.10.3210.10">
    <property type="entry name" value="Hypothetical protein af1432"/>
    <property type="match status" value="1"/>
</dbReference>
<dbReference type="SUPFAM" id="SSF109604">
    <property type="entry name" value="HD-domain/PDEase-like"/>
    <property type="match status" value="1"/>
</dbReference>
<dbReference type="Gene3D" id="3.30.420.40">
    <property type="match status" value="1"/>
</dbReference>
<keyword evidence="1 4" id="KW-0378">Hydrolase</keyword>
<dbReference type="PANTHER" id="PTHR30005:SF0">
    <property type="entry name" value="RETROGRADE REGULATION PROTEIN 2"/>
    <property type="match status" value="1"/>
</dbReference>